<dbReference type="AlphaFoldDB" id="A0A0R3WQV7"/>
<dbReference type="Pfam" id="PF02752">
    <property type="entry name" value="Arrestin_C"/>
    <property type="match status" value="1"/>
</dbReference>
<evidence type="ECO:0000313" key="5">
    <source>
        <dbReference type="WBParaSite" id="TTAC_0000314701-mRNA-1"/>
    </source>
</evidence>
<protein>
    <submittedName>
        <fullName evidence="5">Arrestin_C domain-containing protein</fullName>
    </submittedName>
</protein>
<dbReference type="InterPro" id="IPR000698">
    <property type="entry name" value="Arrestin"/>
</dbReference>
<dbReference type="InterPro" id="IPR014756">
    <property type="entry name" value="Ig_E-set"/>
</dbReference>
<dbReference type="PANTHER" id="PTHR11792:SF17">
    <property type="entry name" value="KURTZ ARRESTIN"/>
    <property type="match status" value="1"/>
</dbReference>
<evidence type="ECO:0000313" key="4">
    <source>
        <dbReference type="Proteomes" id="UP000274429"/>
    </source>
</evidence>
<feature type="domain" description="Arrestin C-terminal-like" evidence="2">
    <location>
        <begin position="393"/>
        <end position="685"/>
    </location>
</feature>
<dbReference type="SUPFAM" id="SSF81296">
    <property type="entry name" value="E set domains"/>
    <property type="match status" value="1"/>
</dbReference>
<dbReference type="Gene3D" id="2.60.40.640">
    <property type="match status" value="1"/>
</dbReference>
<evidence type="ECO:0000259" key="2">
    <source>
        <dbReference type="SMART" id="SM01017"/>
    </source>
</evidence>
<dbReference type="GO" id="GO:0002031">
    <property type="term" value="P:G protein-coupled receptor internalization"/>
    <property type="evidence" value="ECO:0007669"/>
    <property type="project" value="TreeGrafter"/>
</dbReference>
<dbReference type="PANTHER" id="PTHR11792">
    <property type="entry name" value="ARRESTIN"/>
    <property type="match status" value="1"/>
</dbReference>
<reference evidence="5" key="1">
    <citation type="submission" date="2017-02" db="UniProtKB">
        <authorList>
            <consortium name="WormBaseParasite"/>
        </authorList>
    </citation>
    <scope>IDENTIFICATION</scope>
</reference>
<dbReference type="OrthoDB" id="6227903at2759"/>
<dbReference type="InterPro" id="IPR014752">
    <property type="entry name" value="Arrestin-like_C"/>
</dbReference>
<sequence>MAIDPGDSRLPLYRNGTVKPVWRKLSPCKSVGLYLLHRDYWSMFQLQYKSQHSEKLLEPSECSNEAGPAWEAGFCPEHNGIVEGIAHVNPWVLKYQAKVYAEIEARYCIHQTELDAFDIENENVIFSTRVVVNPPPCDNDSLNCFATPPKDLHRYSAELRQLYEKLGGPCASKPLKHENLTSSGVLPGKAFNNRMEHTFVPPTEATKCTDHPDLPYVTYNFPFRFNINSGPDSIMFKSNKPSNSKHSVPKNRRELYLDAIYGFHEENDDSDLEELSCKCDVVLPRIRHPRQPIETSRKIKKIDLKIQSLKDCFHADSYPWRQRCKRRVKDGIYWLVRVYAVSPNAFCPEAKDVAELRIRKLTFFPMNSSLHYRPPPQVVNHYRLAVIGEEDSDIGVITLAAKLDKIFYVPGDPIHVNMKIDNCSSRVVQQITVEVIQYIKIATIANKVWKSSICKREITAENKEAGMPILPWTENLLIRCRLNPWPVEAQYAHLFCDKFHRIHPRVPIEAEAFTLKMPTESNLFYGAQQPARYEKILQYFVGRSRPAFSTLQGLVENILTSSSPISIRTPQSPVDERSFEEDPYDHHSCVRHKLRNVTGRCSRMPVDEYHQYPIFHDYVLHGEGLDYQTAIQKMPAPPCTQCDKTCVLSHQPVYIHYEVVVSAILRPQNLPDPLAQDAILNECHLGSGLLNPPKGEIIGARGPRVALPAIFSVTAPQPEMPIPTANYDVDFKQDTLPQTHSRAQPWEPSDGRGFFLVREQRKVAPCTTSDQKTFP</sequence>
<dbReference type="STRING" id="6205.A0A0R3WQV7"/>
<dbReference type="GO" id="GO:0007165">
    <property type="term" value="P:signal transduction"/>
    <property type="evidence" value="ECO:0007669"/>
    <property type="project" value="InterPro"/>
</dbReference>
<evidence type="ECO:0000256" key="1">
    <source>
        <dbReference type="ARBA" id="ARBA00005298"/>
    </source>
</evidence>
<keyword evidence="4" id="KW-1185">Reference proteome</keyword>
<dbReference type="SMART" id="SM01017">
    <property type="entry name" value="Arrestin_C"/>
    <property type="match status" value="1"/>
</dbReference>
<dbReference type="WBParaSite" id="TTAC_0000314701-mRNA-1">
    <property type="protein sequence ID" value="TTAC_0000314701-mRNA-1"/>
    <property type="gene ID" value="TTAC_0000314701"/>
</dbReference>
<reference evidence="3 4" key="2">
    <citation type="submission" date="2018-11" db="EMBL/GenBank/DDBJ databases">
        <authorList>
            <consortium name="Pathogen Informatics"/>
        </authorList>
    </citation>
    <scope>NUCLEOTIDE SEQUENCE [LARGE SCALE GENOMIC DNA]</scope>
</reference>
<gene>
    <name evidence="3" type="ORF">TTAC_LOCUS3132</name>
</gene>
<organism evidence="5">
    <name type="scientific">Hydatigena taeniaeformis</name>
    <name type="common">Feline tapeworm</name>
    <name type="synonym">Taenia taeniaeformis</name>
    <dbReference type="NCBI Taxonomy" id="6205"/>
    <lineage>
        <taxon>Eukaryota</taxon>
        <taxon>Metazoa</taxon>
        <taxon>Spiralia</taxon>
        <taxon>Lophotrochozoa</taxon>
        <taxon>Platyhelminthes</taxon>
        <taxon>Cestoda</taxon>
        <taxon>Eucestoda</taxon>
        <taxon>Cyclophyllidea</taxon>
        <taxon>Taeniidae</taxon>
        <taxon>Hydatigera</taxon>
    </lineage>
</organism>
<accession>A0A0R3WQV7</accession>
<proteinExistence type="inferred from homology"/>
<dbReference type="Proteomes" id="UP000274429">
    <property type="component" value="Unassembled WGS sequence"/>
</dbReference>
<comment type="similarity">
    <text evidence="1">Belongs to the arrestin family.</text>
</comment>
<name>A0A0R3WQV7_HYDTA</name>
<evidence type="ECO:0000313" key="3">
    <source>
        <dbReference type="EMBL" id="VDM22011.1"/>
    </source>
</evidence>
<dbReference type="GO" id="GO:0005737">
    <property type="term" value="C:cytoplasm"/>
    <property type="evidence" value="ECO:0007669"/>
    <property type="project" value="TreeGrafter"/>
</dbReference>
<dbReference type="InterPro" id="IPR011022">
    <property type="entry name" value="Arrestin_C-like"/>
</dbReference>
<dbReference type="EMBL" id="UYWX01001964">
    <property type="protein sequence ID" value="VDM22011.1"/>
    <property type="molecule type" value="Genomic_DNA"/>
</dbReference>
<dbReference type="GO" id="GO:0001664">
    <property type="term" value="F:G protein-coupled receptor binding"/>
    <property type="evidence" value="ECO:0007669"/>
    <property type="project" value="TreeGrafter"/>
</dbReference>